<comment type="caution">
    <text evidence="1">The sequence shown here is derived from an EMBL/GenBank/DDBJ whole genome shotgun (WGS) entry which is preliminary data.</text>
</comment>
<proteinExistence type="predicted"/>
<dbReference type="EMBL" id="JAOBZK010000031">
    <property type="protein sequence ID" value="MDH1180415.1"/>
    <property type="molecule type" value="Genomic_DNA"/>
</dbReference>
<protein>
    <submittedName>
        <fullName evidence="1">Uncharacterized protein</fullName>
    </submittedName>
</protein>
<dbReference type="AlphaFoldDB" id="A0ABD4YZL2"/>
<organism evidence="1 2">
    <name type="scientific">Achromobacter mucicolens</name>
    <dbReference type="NCBI Taxonomy" id="1389922"/>
    <lineage>
        <taxon>Bacteria</taxon>
        <taxon>Pseudomonadati</taxon>
        <taxon>Pseudomonadota</taxon>
        <taxon>Betaproteobacteria</taxon>
        <taxon>Burkholderiales</taxon>
        <taxon>Alcaligenaceae</taxon>
        <taxon>Achromobacter</taxon>
    </lineage>
</organism>
<dbReference type="InterPro" id="IPR015421">
    <property type="entry name" value="PyrdxlP-dep_Trfase_major"/>
</dbReference>
<dbReference type="Proteomes" id="UP001158644">
    <property type="component" value="Unassembled WGS sequence"/>
</dbReference>
<gene>
    <name evidence="1" type="ORF">N5C72_20220</name>
</gene>
<evidence type="ECO:0000313" key="2">
    <source>
        <dbReference type="Proteomes" id="UP001158644"/>
    </source>
</evidence>
<dbReference type="Gene3D" id="3.40.640.10">
    <property type="entry name" value="Type I PLP-dependent aspartate aminotransferase-like (Major domain)"/>
    <property type="match status" value="1"/>
</dbReference>
<reference evidence="1 2" key="1">
    <citation type="submission" date="2022-09" db="EMBL/GenBank/DDBJ databases">
        <title>Intensive care unit water sources are persistently colonized with multi-drug resistant bacteria and are the site of extensive horizontal gene transfer of antibiotic resistance genes.</title>
        <authorList>
            <person name="Diorio-Toth L."/>
        </authorList>
    </citation>
    <scope>NUCLEOTIDE SEQUENCE [LARGE SCALE GENOMIC DNA]</scope>
    <source>
        <strain evidence="1 2">GD03967</strain>
    </source>
</reference>
<name>A0ABD4YZL2_9BURK</name>
<dbReference type="RefSeq" id="WP_279991653.1">
    <property type="nucleotide sequence ID" value="NZ_JAOBZK010000031.1"/>
</dbReference>
<evidence type="ECO:0000313" key="1">
    <source>
        <dbReference type="EMBL" id="MDH1180415.1"/>
    </source>
</evidence>
<sequence length="51" mass="5864">MGHLVEVTAVLNRASNWTIQLAVTEFLSDGHFLPHLRQLKALYAERRFLAE</sequence>
<accession>A0ABD4YZL2</accession>